<sequence>MKKFALITPIALVLAANVHAEESAVIDPADVTNVYTQGAIMLNGNSDILLQGQVSGGLSNGQEFALLAEATLADESKSSKRNDNKFGTDYSNSRLQYFHVFTPESKLTPKLGLSVDYINTRNDVKNDLLSIGAIAAINPEYTGGLMLFPRLAVMGGTMEVPSASTKKDDLFGYSASLFIVKRIGDGGAYLNVAPEWQDVSGDEIDMQNFSVKTSLNVPLNSARSWWINTRYDVTKSYMDINNENLDGKWETQAWVGVRYYF</sequence>
<evidence type="ECO:0000313" key="3">
    <source>
        <dbReference type="Proteomes" id="UP001169719"/>
    </source>
</evidence>
<name>A0ABT7Y4X6_9VIBR</name>
<proteinExistence type="predicted"/>
<dbReference type="EMBL" id="JAUEOZ010000002">
    <property type="protein sequence ID" value="MDN2483047.1"/>
    <property type="molecule type" value="Genomic_DNA"/>
</dbReference>
<dbReference type="Proteomes" id="UP001169719">
    <property type="component" value="Unassembled WGS sequence"/>
</dbReference>
<comment type="caution">
    <text evidence="2">The sequence shown here is derived from an EMBL/GenBank/DDBJ whole genome shotgun (WGS) entry which is preliminary data.</text>
</comment>
<feature type="chain" id="PRO_5046155792" description="DUF481 domain-containing protein" evidence="1">
    <location>
        <begin position="21"/>
        <end position="261"/>
    </location>
</feature>
<gene>
    <name evidence="2" type="ORF">QWJ08_17020</name>
</gene>
<dbReference type="RefSeq" id="WP_289963100.1">
    <property type="nucleotide sequence ID" value="NZ_JAUEOZ010000002.1"/>
</dbReference>
<accession>A0ABT7Y4X6</accession>
<feature type="signal peptide" evidence="1">
    <location>
        <begin position="1"/>
        <end position="20"/>
    </location>
</feature>
<protein>
    <recommendedName>
        <fullName evidence="4">DUF481 domain-containing protein</fullName>
    </recommendedName>
</protein>
<evidence type="ECO:0000313" key="2">
    <source>
        <dbReference type="EMBL" id="MDN2483047.1"/>
    </source>
</evidence>
<evidence type="ECO:0000256" key="1">
    <source>
        <dbReference type="SAM" id="SignalP"/>
    </source>
</evidence>
<evidence type="ECO:0008006" key="4">
    <source>
        <dbReference type="Google" id="ProtNLM"/>
    </source>
</evidence>
<keyword evidence="3" id="KW-1185">Reference proteome</keyword>
<reference evidence="2" key="1">
    <citation type="submission" date="2024-05" db="EMBL/GenBank/DDBJ databases">
        <title>Genome Sequences of Four Agar- Degrading Marine Bacteria.</title>
        <authorList>
            <person name="Phillips E.K."/>
            <person name="Shaffer J.C."/>
            <person name="Henson M.W."/>
            <person name="Temperton B."/>
            <person name="Thrash C.J."/>
            <person name="Martin M.O."/>
        </authorList>
    </citation>
    <scope>NUCLEOTIDE SEQUENCE</scope>
    <source>
        <strain evidence="2">EKP203</strain>
    </source>
</reference>
<keyword evidence="1" id="KW-0732">Signal</keyword>
<organism evidence="2 3">
    <name type="scientific">Vibrio agarivorans</name>
    <dbReference type="NCBI Taxonomy" id="153622"/>
    <lineage>
        <taxon>Bacteria</taxon>
        <taxon>Pseudomonadati</taxon>
        <taxon>Pseudomonadota</taxon>
        <taxon>Gammaproteobacteria</taxon>
        <taxon>Vibrionales</taxon>
        <taxon>Vibrionaceae</taxon>
        <taxon>Vibrio</taxon>
    </lineage>
</organism>